<evidence type="ECO:0000313" key="2">
    <source>
        <dbReference type="Proteomes" id="UP000266677"/>
    </source>
</evidence>
<organism evidence="1 2">
    <name type="scientific">Nocardia panacis</name>
    <dbReference type="NCBI Taxonomy" id="2340916"/>
    <lineage>
        <taxon>Bacteria</taxon>
        <taxon>Bacillati</taxon>
        <taxon>Actinomycetota</taxon>
        <taxon>Actinomycetes</taxon>
        <taxon>Mycobacteriales</taxon>
        <taxon>Nocardiaceae</taxon>
        <taxon>Nocardia</taxon>
    </lineage>
</organism>
<dbReference type="OrthoDB" id="4559321at2"/>
<keyword evidence="2" id="KW-1185">Reference proteome</keyword>
<reference evidence="1 2" key="1">
    <citation type="submission" date="2018-09" db="EMBL/GenBank/DDBJ databases">
        <title>YIM PH21274 draft genome.</title>
        <authorList>
            <person name="Miao C."/>
        </authorList>
    </citation>
    <scope>NUCLEOTIDE SEQUENCE [LARGE SCALE GENOMIC DNA]</scope>
    <source>
        <strain evidence="1 2">YIM PH 21724</strain>
    </source>
</reference>
<dbReference type="Proteomes" id="UP000266677">
    <property type="component" value="Unassembled WGS sequence"/>
</dbReference>
<proteinExistence type="predicted"/>
<comment type="caution">
    <text evidence="1">The sequence shown here is derived from an EMBL/GenBank/DDBJ whole genome shotgun (WGS) entry which is preliminary data.</text>
</comment>
<dbReference type="EMBL" id="QZFU01000006">
    <property type="protein sequence ID" value="RJO80012.1"/>
    <property type="molecule type" value="Genomic_DNA"/>
</dbReference>
<dbReference type="RefSeq" id="WP_147403813.1">
    <property type="nucleotide sequence ID" value="NZ_QZFU01000006.1"/>
</dbReference>
<name>A0A3A4L9T3_9NOCA</name>
<sequence length="156" mass="16614">MWLVGAFRGVMAALVLVVGVTGCGGGHSEGSRGHTAGVAETVKEAAEFGGLVIPAGVTVLDARFDRGIDMRYRLALSTEQQGLTLLLKASNFVAPLAKADRVIEAAIAGPPLDTSPSILQAGDVYWNPDKRRVHRVVTVDERDATTRFVHVELYTT</sequence>
<protein>
    <submittedName>
        <fullName evidence="1">Uncharacterized protein</fullName>
    </submittedName>
</protein>
<accession>A0A3A4L9T3</accession>
<evidence type="ECO:0000313" key="1">
    <source>
        <dbReference type="EMBL" id="RJO80012.1"/>
    </source>
</evidence>
<dbReference type="AlphaFoldDB" id="A0A3A4L9T3"/>
<gene>
    <name evidence="1" type="ORF">D5S18_01835</name>
</gene>